<reference evidence="1" key="2">
    <citation type="submission" date="2022-06" db="UniProtKB">
        <authorList>
            <consortium name="EnsemblMetazoa"/>
        </authorList>
    </citation>
    <scope>IDENTIFICATION</scope>
</reference>
<keyword evidence="2" id="KW-1185">Reference proteome</keyword>
<dbReference type="EMBL" id="CMVM020000131">
    <property type="status" value="NOT_ANNOTATED_CDS"/>
    <property type="molecule type" value="Genomic_DNA"/>
</dbReference>
<reference evidence="2" key="1">
    <citation type="submission" date="2013-10" db="EMBL/GenBank/DDBJ databases">
        <title>Genome sequencing of Onchocerca volvulus.</title>
        <authorList>
            <person name="Cotton J."/>
            <person name="Tsai J."/>
            <person name="Stanley E."/>
            <person name="Tracey A."/>
            <person name="Holroyd N."/>
            <person name="Lustigman S."/>
            <person name="Berriman M."/>
        </authorList>
    </citation>
    <scope>NUCLEOTIDE SEQUENCE</scope>
</reference>
<protein>
    <submittedName>
        <fullName evidence="1">Uncharacterized protein</fullName>
    </submittedName>
</protein>
<proteinExistence type="predicted"/>
<dbReference type="AlphaFoldDB" id="A0A8R1XUD3"/>
<evidence type="ECO:0000313" key="1">
    <source>
        <dbReference type="EnsemblMetazoa" id="OVOC4416.1"/>
    </source>
</evidence>
<name>A0A8R1XUD3_ONCVO</name>
<sequence length="75" mass="8767">MHIYTYVMCDKKELTAPIATELNCRSNDALSRHVRSIGNEGEKKSYEHKSERAIYVNKQQIMTKKEQIYVSENES</sequence>
<organism evidence="1 2">
    <name type="scientific">Onchocerca volvulus</name>
    <dbReference type="NCBI Taxonomy" id="6282"/>
    <lineage>
        <taxon>Eukaryota</taxon>
        <taxon>Metazoa</taxon>
        <taxon>Ecdysozoa</taxon>
        <taxon>Nematoda</taxon>
        <taxon>Chromadorea</taxon>
        <taxon>Rhabditida</taxon>
        <taxon>Spirurina</taxon>
        <taxon>Spiruromorpha</taxon>
        <taxon>Filarioidea</taxon>
        <taxon>Onchocercidae</taxon>
        <taxon>Onchocerca</taxon>
    </lineage>
</organism>
<dbReference type="Proteomes" id="UP000024404">
    <property type="component" value="Unassembled WGS sequence"/>
</dbReference>
<dbReference type="EnsemblMetazoa" id="OVOC4416.1">
    <property type="protein sequence ID" value="OVOC4416.1"/>
    <property type="gene ID" value="WBGene00241225"/>
</dbReference>
<accession>A0A8R1XUD3</accession>
<evidence type="ECO:0000313" key="2">
    <source>
        <dbReference type="Proteomes" id="UP000024404"/>
    </source>
</evidence>